<gene>
    <name evidence="3" type="ORF">H8S18_00590</name>
</gene>
<feature type="region of interest" description="Disordered" evidence="1">
    <location>
        <begin position="28"/>
        <end position="56"/>
    </location>
</feature>
<reference evidence="3 4" key="1">
    <citation type="submission" date="2020-08" db="EMBL/GenBank/DDBJ databases">
        <title>Genome public.</title>
        <authorList>
            <person name="Liu C."/>
            <person name="Sun Q."/>
        </authorList>
    </citation>
    <scope>NUCLEOTIDE SEQUENCE [LARGE SCALE GENOMIC DNA]</scope>
    <source>
        <strain evidence="3 4">NSJ-35</strain>
    </source>
</reference>
<organism evidence="3 4">
    <name type="scientific">Christensenella tenuis</name>
    <dbReference type="NCBI Taxonomy" id="2763033"/>
    <lineage>
        <taxon>Bacteria</taxon>
        <taxon>Bacillati</taxon>
        <taxon>Bacillota</taxon>
        <taxon>Clostridia</taxon>
        <taxon>Christensenellales</taxon>
        <taxon>Christensenellaceae</taxon>
        <taxon>Christensenella</taxon>
    </lineage>
</organism>
<proteinExistence type="predicted"/>
<keyword evidence="2" id="KW-0732">Signal</keyword>
<accession>A0ABR7ECD0</accession>
<evidence type="ECO:0000313" key="4">
    <source>
        <dbReference type="Proteomes" id="UP000606889"/>
    </source>
</evidence>
<evidence type="ECO:0008006" key="5">
    <source>
        <dbReference type="Google" id="ProtNLM"/>
    </source>
</evidence>
<evidence type="ECO:0000256" key="1">
    <source>
        <dbReference type="SAM" id="MobiDB-lite"/>
    </source>
</evidence>
<dbReference type="Proteomes" id="UP000606889">
    <property type="component" value="Unassembled WGS sequence"/>
</dbReference>
<evidence type="ECO:0000313" key="3">
    <source>
        <dbReference type="EMBL" id="MBC5646843.1"/>
    </source>
</evidence>
<feature type="compositionally biased region" description="Basic and acidic residues" evidence="1">
    <location>
        <begin position="31"/>
        <end position="45"/>
    </location>
</feature>
<sequence length="699" mass="78358">MKKRILCIFMAVIAALFSLNACAAVGEPTEEGTRPYEEGNGKTSEETAVNTDSGYTGEGLPDYLSGQQKAEITALYNEAYEDEAKGIDSYISDYILLRTGRSEESYDPYAEILESLVGTTESLYQAVNEFDPGIKHELTALTEQKYGYIAGKGVQYLLSNSELGQSLREVGEITVLALTDIMLNWTADDSPQVTKYALMPCSVNGNYVLMRTYGSLAEMVNEAAMPYSLAENAVEERYDALNEALLPTASEDFDLQMNADPDDPEEVEAVFEMLRRTEPVCARLSVLDAKREALQKDERNVIDGFLSGKGITDYSMEEEDSNYYQTLPSMQQCIYYIMDSEGNIYWSFTAEKELNATIGEDGTCAMWHSDFEPADENHIIVDKNGNVLYRNEIITDTRGEIEAGSVIYYNISPSGNVLRQTFRSDFEHGDYSTVELVTPEGKTIPVKDELDYFEVVGVQEGYDRATEFLDLTDYDFTGGVSAYSDTVCIAYNIYSDGQVVLDMKTGKQTPAREIKDKEMETVAEVQEKYGFDFTLVGDQYILNMADYVLYDRAGNMAADFQDGEGPKDSYPYYEDGAYWVVTNTGYFYVTNETFEKILEPVKLCEDAETKFYPGYGLCVFDPNEKTMTLYNKNGGKEITLYKDTASENWGTGSDGWDELSTGFICGNERTGWYNMKKDTADIMLIPDYNGEITDMSVEA</sequence>
<protein>
    <recommendedName>
        <fullName evidence="5">DUF5050 domain-containing protein</fullName>
    </recommendedName>
</protein>
<keyword evidence="4" id="KW-1185">Reference proteome</keyword>
<feature type="chain" id="PRO_5046304209" description="DUF5050 domain-containing protein" evidence="2">
    <location>
        <begin position="24"/>
        <end position="699"/>
    </location>
</feature>
<dbReference type="RefSeq" id="WP_186856380.1">
    <property type="nucleotide sequence ID" value="NZ_JACOON010000001.1"/>
</dbReference>
<evidence type="ECO:0000256" key="2">
    <source>
        <dbReference type="SAM" id="SignalP"/>
    </source>
</evidence>
<feature type="signal peptide" evidence="2">
    <location>
        <begin position="1"/>
        <end position="23"/>
    </location>
</feature>
<comment type="caution">
    <text evidence="3">The sequence shown here is derived from an EMBL/GenBank/DDBJ whole genome shotgun (WGS) entry which is preliminary data.</text>
</comment>
<name>A0ABR7ECD0_9FIRM</name>
<dbReference type="EMBL" id="JACOON010000001">
    <property type="protein sequence ID" value="MBC5646843.1"/>
    <property type="molecule type" value="Genomic_DNA"/>
</dbReference>